<reference evidence="3 4" key="1">
    <citation type="submission" date="2016-05" db="EMBL/GenBank/DDBJ databases">
        <title>Genome sequencing reveals origins of a unique bacterial endosymbiosis in the earliest lineages of terrestrial Fungi.</title>
        <authorList>
            <consortium name="DOE Joint Genome Institute"/>
            <person name="Uehling J."/>
            <person name="Gryganskyi A."/>
            <person name="Hameed K."/>
            <person name="Tschaplinski T."/>
            <person name="Misztal P."/>
            <person name="Wu S."/>
            <person name="Desiro A."/>
            <person name="Vande Pol N."/>
            <person name="Du Z.-Y."/>
            <person name="Zienkiewicz A."/>
            <person name="Zienkiewicz K."/>
            <person name="Morin E."/>
            <person name="Tisserant E."/>
            <person name="Splivallo R."/>
            <person name="Hainaut M."/>
            <person name="Henrissat B."/>
            <person name="Ohm R."/>
            <person name="Kuo A."/>
            <person name="Yan J."/>
            <person name="Lipzen A."/>
            <person name="Nolan M."/>
            <person name="Labutti K."/>
            <person name="Barry K."/>
            <person name="Goldstein A."/>
            <person name="Labbe J."/>
            <person name="Schadt C."/>
            <person name="Tuskan G."/>
            <person name="Grigoriev I."/>
            <person name="Martin F."/>
            <person name="Vilgalys R."/>
            <person name="Bonito G."/>
        </authorList>
    </citation>
    <scope>NUCLEOTIDE SEQUENCE [LARGE SCALE GENOMIC DNA]</scope>
    <source>
        <strain evidence="3 4">AG-77</strain>
    </source>
</reference>
<dbReference type="SMART" id="SM00717">
    <property type="entry name" value="SANT"/>
    <property type="match status" value="4"/>
</dbReference>
<evidence type="ECO:0000256" key="1">
    <source>
        <dbReference type="SAM" id="MobiDB-lite"/>
    </source>
</evidence>
<proteinExistence type="predicted"/>
<feature type="compositionally biased region" description="Basic and acidic residues" evidence="1">
    <location>
        <begin position="172"/>
        <end position="189"/>
    </location>
</feature>
<keyword evidence="4" id="KW-1185">Reference proteome</keyword>
<name>A0A197JDE9_9FUNG</name>
<protein>
    <recommendedName>
        <fullName evidence="2">Myb-like domain-containing protein</fullName>
    </recommendedName>
</protein>
<evidence type="ECO:0000313" key="4">
    <source>
        <dbReference type="Proteomes" id="UP000078512"/>
    </source>
</evidence>
<dbReference type="SUPFAM" id="SSF46689">
    <property type="entry name" value="Homeodomain-like"/>
    <property type="match status" value="2"/>
</dbReference>
<dbReference type="InterPro" id="IPR050560">
    <property type="entry name" value="MYB_TF"/>
</dbReference>
<organism evidence="3 4">
    <name type="scientific">Linnemannia elongata AG-77</name>
    <dbReference type="NCBI Taxonomy" id="1314771"/>
    <lineage>
        <taxon>Eukaryota</taxon>
        <taxon>Fungi</taxon>
        <taxon>Fungi incertae sedis</taxon>
        <taxon>Mucoromycota</taxon>
        <taxon>Mortierellomycotina</taxon>
        <taxon>Mortierellomycetes</taxon>
        <taxon>Mortierellales</taxon>
        <taxon>Mortierellaceae</taxon>
        <taxon>Linnemannia</taxon>
    </lineage>
</organism>
<dbReference type="GO" id="GO:0000981">
    <property type="term" value="F:DNA-binding transcription factor activity, RNA polymerase II-specific"/>
    <property type="evidence" value="ECO:0007669"/>
    <property type="project" value="TreeGrafter"/>
</dbReference>
<feature type="region of interest" description="Disordered" evidence="1">
    <location>
        <begin position="171"/>
        <end position="192"/>
    </location>
</feature>
<dbReference type="OrthoDB" id="2143914at2759"/>
<sequence length="479" mass="55356">MMATLCRNTNTRLSIVTDTLIRLRFQCLEPLYIHRHPARHQSRTLTKTRLSYRESLACTTKPCITQPPDRTHNEPLLKPANSNNNSNNTYSHITQWPLPLPPPPVTSTTGKKIRARPGPGLRRIPWTEEEDRELFQLVKEGKKASFIYTNHFRHRSRKAVANRTELAFKAASHQERQARDGVREGEPDVARSVAGDEGAEPLRVVYGKLTSMLRGDVRVGDKQEGKIQEPVAYSGKYLSRYKKWTRQEDELLRQLVQKYSNIPHPHLWHEVSCGSIDGSKSLLRAPQSCNLRWRHLYPFPSSRTGSWSKQEELRLQEAISEQLEGKYQVAIDILVDHCAKKAKGRRRHHQQYLGEQRPELQQLPSQFSLPMLKEGGSALKMLNWVAIAERVKSRRDHDCLDHFYSVYHNGNIGPWSEEELRRAREGVKLFGKDYKRIADYVETRSVFQVTKMVYRKRLLREGDGVKSEGDTEEETRAVP</sequence>
<dbReference type="PANTHER" id="PTHR45614">
    <property type="entry name" value="MYB PROTEIN-RELATED"/>
    <property type="match status" value="1"/>
</dbReference>
<dbReference type="InterPro" id="IPR009057">
    <property type="entry name" value="Homeodomain-like_sf"/>
</dbReference>
<dbReference type="Pfam" id="PF13921">
    <property type="entry name" value="Myb_DNA-bind_6"/>
    <property type="match status" value="1"/>
</dbReference>
<dbReference type="GO" id="GO:0005634">
    <property type="term" value="C:nucleus"/>
    <property type="evidence" value="ECO:0007669"/>
    <property type="project" value="TreeGrafter"/>
</dbReference>
<feature type="domain" description="Myb-like" evidence="2">
    <location>
        <begin position="243"/>
        <end position="297"/>
    </location>
</feature>
<dbReference type="PROSITE" id="PS50090">
    <property type="entry name" value="MYB_LIKE"/>
    <property type="match status" value="1"/>
</dbReference>
<dbReference type="Proteomes" id="UP000078512">
    <property type="component" value="Unassembled WGS sequence"/>
</dbReference>
<feature type="region of interest" description="Disordered" evidence="1">
    <location>
        <begin position="63"/>
        <end position="123"/>
    </location>
</feature>
<dbReference type="GO" id="GO:0000978">
    <property type="term" value="F:RNA polymerase II cis-regulatory region sequence-specific DNA binding"/>
    <property type="evidence" value="ECO:0007669"/>
    <property type="project" value="TreeGrafter"/>
</dbReference>
<dbReference type="EMBL" id="KV442128">
    <property type="protein sequence ID" value="OAQ23157.1"/>
    <property type="molecule type" value="Genomic_DNA"/>
</dbReference>
<evidence type="ECO:0000259" key="2">
    <source>
        <dbReference type="PROSITE" id="PS50090"/>
    </source>
</evidence>
<dbReference type="AlphaFoldDB" id="A0A197JDE9"/>
<gene>
    <name evidence="3" type="ORF">K457DRAFT_36744</name>
</gene>
<dbReference type="Gene3D" id="1.10.10.60">
    <property type="entry name" value="Homeodomain-like"/>
    <property type="match status" value="3"/>
</dbReference>
<accession>A0A197JDE9</accession>
<evidence type="ECO:0000313" key="3">
    <source>
        <dbReference type="EMBL" id="OAQ23157.1"/>
    </source>
</evidence>
<dbReference type="CDD" id="cd00167">
    <property type="entry name" value="SANT"/>
    <property type="match status" value="2"/>
</dbReference>
<dbReference type="Pfam" id="PF00249">
    <property type="entry name" value="Myb_DNA-binding"/>
    <property type="match status" value="1"/>
</dbReference>
<dbReference type="InterPro" id="IPR001005">
    <property type="entry name" value="SANT/Myb"/>
</dbReference>